<evidence type="ECO:0000313" key="1">
    <source>
        <dbReference type="EMBL" id="CAK5042961.1"/>
    </source>
</evidence>
<protein>
    <submittedName>
        <fullName evidence="1">Uncharacterized protein</fullName>
    </submittedName>
</protein>
<comment type="caution">
    <text evidence="1">The sequence shown here is derived from an EMBL/GenBank/DDBJ whole genome shotgun (WGS) entry which is preliminary data.</text>
</comment>
<keyword evidence="2" id="KW-1185">Reference proteome</keyword>
<dbReference type="EMBL" id="CAVMJV010000010">
    <property type="protein sequence ID" value="CAK5042961.1"/>
    <property type="molecule type" value="Genomic_DNA"/>
</dbReference>
<evidence type="ECO:0000313" key="2">
    <source>
        <dbReference type="Proteomes" id="UP001497535"/>
    </source>
</evidence>
<accession>A0ACB0YE88</accession>
<name>A0ACB0YE88_MELEN</name>
<sequence length="115" mass="12708">MKVLASGAPLPQSLNLSNISNHLLARNYQIIMDAQQRQNFLYLITGASTASRQNTLNEESPSGDESDEGDDWRETGDEKPSSSFGAMPAFKSIGIKKKKTRTVFSRSQVTRNINC</sequence>
<dbReference type="Proteomes" id="UP001497535">
    <property type="component" value="Unassembled WGS sequence"/>
</dbReference>
<organism evidence="1 2">
    <name type="scientific">Meloidogyne enterolobii</name>
    <name type="common">Root-knot nematode worm</name>
    <name type="synonym">Meloidogyne mayaguensis</name>
    <dbReference type="NCBI Taxonomy" id="390850"/>
    <lineage>
        <taxon>Eukaryota</taxon>
        <taxon>Metazoa</taxon>
        <taxon>Ecdysozoa</taxon>
        <taxon>Nematoda</taxon>
        <taxon>Chromadorea</taxon>
        <taxon>Rhabditida</taxon>
        <taxon>Tylenchina</taxon>
        <taxon>Tylenchomorpha</taxon>
        <taxon>Tylenchoidea</taxon>
        <taxon>Meloidogynidae</taxon>
        <taxon>Meloidogyninae</taxon>
        <taxon>Meloidogyne</taxon>
    </lineage>
</organism>
<reference evidence="1" key="1">
    <citation type="submission" date="2023-11" db="EMBL/GenBank/DDBJ databases">
        <authorList>
            <person name="Poullet M."/>
        </authorList>
    </citation>
    <scope>NUCLEOTIDE SEQUENCE</scope>
    <source>
        <strain evidence="1">E1834</strain>
    </source>
</reference>
<gene>
    <name evidence="1" type="ORF">MENTE1834_LOCUS11011</name>
</gene>
<proteinExistence type="predicted"/>